<dbReference type="Gene3D" id="1.10.1240.10">
    <property type="entry name" value="Methionine synthase domain"/>
    <property type="match status" value="1"/>
</dbReference>
<sequence>MTSISEQPDHRPEAEGIGISAVERDTGIRRETLRIWERRYGFPQPGRDGAGERLYPASQVARLRLIKRLLDAGHRPGRVVLASEAQLQGWLSAPSSATSATSSPRRGTAALARAAALPGALPVVDAGPLANDIAECLARLKRHDVDGLRQALTQALLRQGLAGAVTQLFAPLIQAVGDAWMRGELQVFEEHVFSESLQLVLRQALQSLPAPATQPGPRVLLTTLPGESHVLGLLMAEALLCLDGCTCLSLGAQTPPEQIGPAVAAHRADVVALSFSAVLATRAVHDGLGRLRALLPAAVEVWAGGSNRALASPSRPTGVRVLTGLVQISDEVGRWRAAHD</sequence>
<dbReference type="PROSITE" id="PS50937">
    <property type="entry name" value="HTH_MERR_2"/>
    <property type="match status" value="1"/>
</dbReference>
<keyword evidence="4" id="KW-1185">Reference proteome</keyword>
<evidence type="ECO:0000313" key="3">
    <source>
        <dbReference type="EMBL" id="MEO3690147.1"/>
    </source>
</evidence>
<dbReference type="SUPFAM" id="SSF52242">
    <property type="entry name" value="Cobalamin (vitamin B12)-binding domain"/>
    <property type="match status" value="1"/>
</dbReference>
<dbReference type="InterPro" id="IPR006158">
    <property type="entry name" value="Cobalamin-bd"/>
</dbReference>
<name>A0ABV0FW53_9BURK</name>
<dbReference type="RefSeq" id="WP_347702980.1">
    <property type="nucleotide sequence ID" value="NZ_JBDPZD010000001.1"/>
</dbReference>
<dbReference type="Pfam" id="PF02607">
    <property type="entry name" value="B12-binding_2"/>
    <property type="match status" value="1"/>
</dbReference>
<evidence type="ECO:0000259" key="1">
    <source>
        <dbReference type="PROSITE" id="PS50937"/>
    </source>
</evidence>
<dbReference type="CDD" id="cd01104">
    <property type="entry name" value="HTH_MlrA-CarA"/>
    <property type="match status" value="1"/>
</dbReference>
<organism evidence="3 4">
    <name type="scientific">Roseateles paludis</name>
    <dbReference type="NCBI Taxonomy" id="3145238"/>
    <lineage>
        <taxon>Bacteria</taxon>
        <taxon>Pseudomonadati</taxon>
        <taxon>Pseudomonadota</taxon>
        <taxon>Betaproteobacteria</taxon>
        <taxon>Burkholderiales</taxon>
        <taxon>Sphaerotilaceae</taxon>
        <taxon>Roseateles</taxon>
    </lineage>
</organism>
<dbReference type="SMART" id="SM00422">
    <property type="entry name" value="HTH_MERR"/>
    <property type="match status" value="1"/>
</dbReference>
<dbReference type="Gene3D" id="1.10.1660.10">
    <property type="match status" value="1"/>
</dbReference>
<dbReference type="InterPro" id="IPR036724">
    <property type="entry name" value="Cobalamin-bd_sf"/>
</dbReference>
<reference evidence="3 4" key="1">
    <citation type="submission" date="2024-05" db="EMBL/GenBank/DDBJ databases">
        <title>Roseateles sp. DJS-2-20 16S ribosomal RNA gene Genome sequencing and assembly.</title>
        <authorList>
            <person name="Woo H."/>
        </authorList>
    </citation>
    <scope>NUCLEOTIDE SEQUENCE [LARGE SCALE GENOMIC DNA]</scope>
    <source>
        <strain evidence="3 4">DJS-2-20</strain>
    </source>
</reference>
<feature type="domain" description="HTH merR-type" evidence="1">
    <location>
        <begin position="19"/>
        <end position="73"/>
    </location>
</feature>
<protein>
    <submittedName>
        <fullName evidence="3">MerR family transcriptional regulator</fullName>
    </submittedName>
</protein>
<evidence type="ECO:0000259" key="2">
    <source>
        <dbReference type="PROSITE" id="PS51332"/>
    </source>
</evidence>
<dbReference type="PROSITE" id="PS51332">
    <property type="entry name" value="B12_BINDING"/>
    <property type="match status" value="1"/>
</dbReference>
<dbReference type="SUPFAM" id="SSF46955">
    <property type="entry name" value="Putative DNA-binding domain"/>
    <property type="match status" value="1"/>
</dbReference>
<dbReference type="Gene3D" id="3.40.50.280">
    <property type="entry name" value="Cobalamin-binding domain"/>
    <property type="match status" value="1"/>
</dbReference>
<dbReference type="Proteomes" id="UP001495147">
    <property type="component" value="Unassembled WGS sequence"/>
</dbReference>
<dbReference type="Pfam" id="PF13411">
    <property type="entry name" value="MerR_1"/>
    <property type="match status" value="1"/>
</dbReference>
<dbReference type="InterPro" id="IPR009061">
    <property type="entry name" value="DNA-bd_dom_put_sf"/>
</dbReference>
<accession>A0ABV0FW53</accession>
<dbReference type="InterPro" id="IPR003759">
    <property type="entry name" value="Cbl-bd_cap"/>
</dbReference>
<dbReference type="InterPro" id="IPR036594">
    <property type="entry name" value="Meth_synthase_dom"/>
</dbReference>
<feature type="domain" description="B12-binding" evidence="2">
    <location>
        <begin position="216"/>
        <end position="340"/>
    </location>
</feature>
<gene>
    <name evidence="3" type="ORF">ABDJ85_01615</name>
</gene>
<comment type="caution">
    <text evidence="3">The sequence shown here is derived from an EMBL/GenBank/DDBJ whole genome shotgun (WGS) entry which is preliminary data.</text>
</comment>
<evidence type="ECO:0000313" key="4">
    <source>
        <dbReference type="Proteomes" id="UP001495147"/>
    </source>
</evidence>
<dbReference type="EMBL" id="JBDPZD010000001">
    <property type="protein sequence ID" value="MEO3690147.1"/>
    <property type="molecule type" value="Genomic_DNA"/>
</dbReference>
<proteinExistence type="predicted"/>
<dbReference type="InterPro" id="IPR000551">
    <property type="entry name" value="MerR-type_HTH_dom"/>
</dbReference>